<keyword evidence="6 8" id="KW-1133">Transmembrane helix</keyword>
<comment type="similarity">
    <text evidence="8">Belongs to the MenA family. Type 1 subfamily.</text>
</comment>
<dbReference type="FunFam" id="1.10.357.140:FF:000007">
    <property type="entry name" value="1,4-dihydroxy-2-naphthoate octaprenyltransferase"/>
    <property type="match status" value="1"/>
</dbReference>
<evidence type="ECO:0000256" key="2">
    <source>
        <dbReference type="ARBA" id="ARBA00022428"/>
    </source>
</evidence>
<dbReference type="GO" id="GO:0009234">
    <property type="term" value="P:menaquinone biosynthetic process"/>
    <property type="evidence" value="ECO:0007669"/>
    <property type="project" value="UniProtKB-UniRule"/>
</dbReference>
<dbReference type="GO" id="GO:0046428">
    <property type="term" value="F:1,4-dihydroxy-2-naphthoate polyprenyltransferase activity"/>
    <property type="evidence" value="ECO:0007669"/>
    <property type="project" value="UniProtKB-UniRule"/>
</dbReference>
<dbReference type="InterPro" id="IPR026046">
    <property type="entry name" value="UBIAD1"/>
</dbReference>
<feature type="transmembrane region" description="Helical" evidence="8">
    <location>
        <begin position="104"/>
        <end position="122"/>
    </location>
</feature>
<dbReference type="CDD" id="cd13962">
    <property type="entry name" value="PT_UbiA_UBIAD1"/>
    <property type="match status" value="1"/>
</dbReference>
<feature type="transmembrane region" description="Helical" evidence="8">
    <location>
        <begin position="181"/>
        <end position="201"/>
    </location>
</feature>
<dbReference type="HAMAP" id="MF_01937">
    <property type="entry name" value="MenA_1"/>
    <property type="match status" value="1"/>
</dbReference>
<keyword evidence="5 8" id="KW-0812">Transmembrane</keyword>
<dbReference type="RefSeq" id="WP_019225026.1">
    <property type="nucleotide sequence ID" value="NZ_CP046996.1"/>
</dbReference>
<comment type="catalytic activity">
    <reaction evidence="8">
        <text>an all-trans-polyprenyl diphosphate + 1,4-dihydroxy-2-naphthoate + H(+) = a 2-demethylmenaquinol + CO2 + diphosphate</text>
        <dbReference type="Rhea" id="RHEA:26478"/>
        <dbReference type="Rhea" id="RHEA-COMP:9563"/>
        <dbReference type="Rhea" id="RHEA-COMP:9564"/>
        <dbReference type="ChEBI" id="CHEBI:11173"/>
        <dbReference type="ChEBI" id="CHEBI:15378"/>
        <dbReference type="ChEBI" id="CHEBI:16526"/>
        <dbReference type="ChEBI" id="CHEBI:33019"/>
        <dbReference type="ChEBI" id="CHEBI:55437"/>
        <dbReference type="ChEBI" id="CHEBI:58914"/>
        <dbReference type="EC" id="2.5.1.74"/>
    </reaction>
</comment>
<dbReference type="AlphaFoldDB" id="A0A857DN48"/>
<keyword evidence="2 8" id="KW-0474">Menaquinone biosynthesis</keyword>
<feature type="transmembrane region" description="Helical" evidence="8">
    <location>
        <begin position="20"/>
        <end position="46"/>
    </location>
</feature>
<dbReference type="PIRSF" id="PIRSF005355">
    <property type="entry name" value="UBIAD1"/>
    <property type="match status" value="1"/>
</dbReference>
<gene>
    <name evidence="8" type="primary">menA</name>
    <name evidence="10" type="ORF">GQ588_14530</name>
</gene>
<dbReference type="PANTHER" id="PTHR13929:SF0">
    <property type="entry name" value="UBIA PRENYLTRANSFERASE DOMAIN-CONTAINING PROTEIN 1"/>
    <property type="match status" value="1"/>
</dbReference>
<dbReference type="Pfam" id="PF01040">
    <property type="entry name" value="UbiA"/>
    <property type="match status" value="1"/>
</dbReference>
<dbReference type="NCBIfam" id="NF004749">
    <property type="entry name" value="PRK06080.1-1"/>
    <property type="match status" value="1"/>
</dbReference>
<evidence type="ECO:0000256" key="7">
    <source>
        <dbReference type="ARBA" id="ARBA00023136"/>
    </source>
</evidence>
<feature type="transmembrane region" description="Helical" evidence="8">
    <location>
        <begin position="52"/>
        <end position="72"/>
    </location>
</feature>
<evidence type="ECO:0000256" key="5">
    <source>
        <dbReference type="ARBA" id="ARBA00022692"/>
    </source>
</evidence>
<evidence type="ECO:0000256" key="1">
    <source>
        <dbReference type="ARBA" id="ARBA00004141"/>
    </source>
</evidence>
<reference evidence="10 11" key="1">
    <citation type="submission" date="2019-12" db="EMBL/GenBank/DDBJ databases">
        <title>Sequence classification of anaerobic respiratory reductive dehalogenases: First we see many, then we see few.</title>
        <authorList>
            <person name="Molenda O."/>
            <person name="Puentes Jacome L.A."/>
            <person name="Cao X."/>
            <person name="Nesbo C.L."/>
            <person name="Tang S."/>
            <person name="Morson N."/>
            <person name="Patron J."/>
            <person name="Lomheim L."/>
            <person name="Wishart D.S."/>
            <person name="Edwards E.A."/>
        </authorList>
    </citation>
    <scope>NUCLEOTIDE SEQUENCE [LARGE SCALE GENOMIC DNA]</scope>
    <source>
        <strain evidence="10 11">12DCA</strain>
    </source>
</reference>
<evidence type="ECO:0000256" key="3">
    <source>
        <dbReference type="ARBA" id="ARBA00022475"/>
    </source>
</evidence>
<dbReference type="PANTHER" id="PTHR13929">
    <property type="entry name" value="1,4-DIHYDROXY-2-NAPHTHOATE OCTAPRENYLTRANSFERASE"/>
    <property type="match status" value="1"/>
</dbReference>
<evidence type="ECO:0000313" key="11">
    <source>
        <dbReference type="Proteomes" id="UP000430508"/>
    </source>
</evidence>
<keyword evidence="4 8" id="KW-0808">Transferase</keyword>
<feature type="transmembrane region" description="Helical" evidence="8">
    <location>
        <begin position="294"/>
        <end position="311"/>
    </location>
</feature>
<evidence type="ECO:0000313" key="10">
    <source>
        <dbReference type="EMBL" id="QHA01769.1"/>
    </source>
</evidence>
<evidence type="ECO:0000256" key="6">
    <source>
        <dbReference type="ARBA" id="ARBA00022989"/>
    </source>
</evidence>
<proteinExistence type="inferred from homology"/>
<dbReference type="InterPro" id="IPR004657">
    <property type="entry name" value="MenA"/>
</dbReference>
<accession>A0A857DN48</accession>
<name>A0A857DN48_9FIRM</name>
<dbReference type="Gene3D" id="1.10.357.140">
    <property type="entry name" value="UbiA prenyltransferase"/>
    <property type="match status" value="1"/>
</dbReference>
<keyword evidence="7 8" id="KW-0472">Membrane</keyword>
<organism evidence="10 11">
    <name type="scientific">Dehalobacter restrictus</name>
    <dbReference type="NCBI Taxonomy" id="55583"/>
    <lineage>
        <taxon>Bacteria</taxon>
        <taxon>Bacillati</taxon>
        <taxon>Bacillota</taxon>
        <taxon>Clostridia</taxon>
        <taxon>Eubacteriales</taxon>
        <taxon>Desulfitobacteriaceae</taxon>
        <taxon>Dehalobacter</taxon>
    </lineage>
</organism>
<dbReference type="Proteomes" id="UP000430508">
    <property type="component" value="Chromosome"/>
</dbReference>
<dbReference type="InterPro" id="IPR044878">
    <property type="entry name" value="UbiA_sf"/>
</dbReference>
<comment type="pathway">
    <text evidence="8">Quinol/quinone metabolism; menaquinone biosynthesis; menaquinol from 1,4-dihydroxy-2-naphthoate: step 1/2.</text>
</comment>
<evidence type="ECO:0000256" key="8">
    <source>
        <dbReference type="HAMAP-Rule" id="MF_01937"/>
    </source>
</evidence>
<dbReference type="EMBL" id="CP046996">
    <property type="protein sequence ID" value="QHA01769.1"/>
    <property type="molecule type" value="Genomic_DNA"/>
</dbReference>
<dbReference type="GO" id="GO:0042371">
    <property type="term" value="P:vitamin K biosynthetic process"/>
    <property type="evidence" value="ECO:0007669"/>
    <property type="project" value="TreeGrafter"/>
</dbReference>
<comment type="subcellular location">
    <subcellularLocation>
        <location evidence="8">Cell membrane</location>
        <topology evidence="8">Multi-pass membrane protein</topology>
    </subcellularLocation>
    <subcellularLocation>
        <location evidence="1">Membrane</location>
        <topology evidence="1">Multi-pass membrane protein</topology>
    </subcellularLocation>
</comment>
<evidence type="ECO:0000256" key="9">
    <source>
        <dbReference type="NCBIfam" id="TIGR00751"/>
    </source>
</evidence>
<protein>
    <recommendedName>
        <fullName evidence="8 9">1,4-dihydroxy-2-naphthoate octaprenyltransferase</fullName>
        <shortName evidence="8">DHNA-octaprenyltransferase</shortName>
        <ecNumber evidence="8 9">2.5.1.74</ecNumber>
    </recommendedName>
</protein>
<feature type="transmembrane region" description="Helical" evidence="8">
    <location>
        <begin position="156"/>
        <end position="175"/>
    </location>
</feature>
<feature type="transmembrane region" description="Helical" evidence="8">
    <location>
        <begin position="128"/>
        <end position="144"/>
    </location>
</feature>
<sequence length="313" mass="33852">METKSSSSGAKMQSNRREVLWRLFRPHTLTASFIPVLIGSVLAWQIRNGLNWGLVAAMLIASILIQAATNMFNEYYDFIRGLDTAESVGIAGAITRDGIKAGTVLSLALVCLLIASLLGIYICSSSSWWLALIGLGCMAVGYLYTGGPYPIAYTPFGELLAGLFMGSGIILIAYFVQTGSINWDVFLISVPNLILIGAIMMSNNIRDREGDQLNGRHTLAILLGHRRAVQFMAGMFLVANLWVVVLTLAGVLPVWALLVLLSIPNALQALNGFRNKKFPAEMMPGMKSVAQTNTLFGILLTIGLLIEVGVSQL</sequence>
<dbReference type="InterPro" id="IPR000537">
    <property type="entry name" value="UbiA_prenyltransferase"/>
</dbReference>
<feature type="transmembrane region" description="Helical" evidence="8">
    <location>
        <begin position="228"/>
        <end position="248"/>
    </location>
</feature>
<dbReference type="UniPathway" id="UPA00079">
    <property type="reaction ID" value="UER00168"/>
</dbReference>
<dbReference type="NCBIfam" id="TIGR00751">
    <property type="entry name" value="menA"/>
    <property type="match status" value="1"/>
</dbReference>
<dbReference type="Gene3D" id="1.20.120.1780">
    <property type="entry name" value="UbiA prenyltransferase"/>
    <property type="match status" value="1"/>
</dbReference>
<keyword evidence="3 8" id="KW-1003">Cell membrane</keyword>
<evidence type="ECO:0000256" key="4">
    <source>
        <dbReference type="ARBA" id="ARBA00022679"/>
    </source>
</evidence>
<dbReference type="GO" id="GO:0005886">
    <property type="term" value="C:plasma membrane"/>
    <property type="evidence" value="ECO:0007669"/>
    <property type="project" value="UniProtKB-SubCell"/>
</dbReference>
<comment type="function">
    <text evidence="8">Conversion of 1,4-dihydroxy-2-naphthoate (DHNA) to demethylmenaquinone (DMK).</text>
</comment>
<dbReference type="EC" id="2.5.1.74" evidence="8 9"/>